<accession>A0AAF0IHW9</accession>
<dbReference type="Gene3D" id="1.50.40.10">
    <property type="entry name" value="Mitochondrial carrier domain"/>
    <property type="match status" value="1"/>
</dbReference>
<dbReference type="InterPro" id="IPR023395">
    <property type="entry name" value="MCP_dom_sf"/>
</dbReference>
<name>A0AAF0IHW9_9EURO</name>
<sequence>MDDINVPPATKSGSEMKGTPTVEKKKDYRGFVAGVFSGIAKLSGPLDCLLQTVRNEGVSALYKGATPPLMGWMVMDSV</sequence>
<comment type="subcellular location">
    <subcellularLocation>
        <location evidence="1">Membrane</location>
        <topology evidence="1">Multi-pass membrane protein</topology>
    </subcellularLocation>
</comment>
<keyword evidence="4" id="KW-1133">Transmembrane helix</keyword>
<protein>
    <submittedName>
        <fullName evidence="7">Uncharacterized protein</fullName>
    </submittedName>
</protein>
<dbReference type="InterPro" id="IPR018108">
    <property type="entry name" value="MCP_transmembrane"/>
</dbReference>
<evidence type="ECO:0000313" key="7">
    <source>
        <dbReference type="EMBL" id="WEW57312.1"/>
    </source>
</evidence>
<evidence type="ECO:0000256" key="2">
    <source>
        <dbReference type="ARBA" id="ARBA00022692"/>
    </source>
</evidence>
<evidence type="ECO:0000256" key="4">
    <source>
        <dbReference type="ARBA" id="ARBA00022989"/>
    </source>
</evidence>
<organism evidence="7 8">
    <name type="scientific">Emydomyces testavorans</name>
    <dbReference type="NCBI Taxonomy" id="2070801"/>
    <lineage>
        <taxon>Eukaryota</taxon>
        <taxon>Fungi</taxon>
        <taxon>Dikarya</taxon>
        <taxon>Ascomycota</taxon>
        <taxon>Pezizomycotina</taxon>
        <taxon>Eurotiomycetes</taxon>
        <taxon>Eurotiomycetidae</taxon>
        <taxon>Onygenales</taxon>
        <taxon>Nannizziopsiaceae</taxon>
        <taxon>Emydomyces</taxon>
    </lineage>
</organism>
<dbReference type="GO" id="GO:0016020">
    <property type="term" value="C:membrane"/>
    <property type="evidence" value="ECO:0007669"/>
    <property type="project" value="UniProtKB-SubCell"/>
</dbReference>
<keyword evidence="3" id="KW-0999">Mitochondrion inner membrane</keyword>
<keyword evidence="2" id="KW-0812">Transmembrane</keyword>
<evidence type="ECO:0000256" key="6">
    <source>
        <dbReference type="SAM" id="MobiDB-lite"/>
    </source>
</evidence>
<evidence type="ECO:0000256" key="3">
    <source>
        <dbReference type="ARBA" id="ARBA00022792"/>
    </source>
</evidence>
<dbReference type="SUPFAM" id="SSF103506">
    <property type="entry name" value="Mitochondrial carrier"/>
    <property type="match status" value="1"/>
</dbReference>
<dbReference type="Proteomes" id="UP001219355">
    <property type="component" value="Chromosome 2"/>
</dbReference>
<dbReference type="EMBL" id="CP120628">
    <property type="protein sequence ID" value="WEW57312.1"/>
    <property type="molecule type" value="Genomic_DNA"/>
</dbReference>
<gene>
    <name evidence="7" type="ORF">PRK78_002777</name>
</gene>
<reference evidence="7" key="1">
    <citation type="submission" date="2023-03" db="EMBL/GenBank/DDBJ databases">
        <title>Emydomyces testavorans Genome Sequence.</title>
        <authorList>
            <person name="Hoyer L."/>
        </authorList>
    </citation>
    <scope>NUCLEOTIDE SEQUENCE</scope>
    <source>
        <strain evidence="7">16-2883</strain>
    </source>
</reference>
<dbReference type="Pfam" id="PF00153">
    <property type="entry name" value="Mito_carr"/>
    <property type="match status" value="1"/>
</dbReference>
<dbReference type="AlphaFoldDB" id="A0AAF0IHW9"/>
<keyword evidence="3" id="KW-0496">Mitochondrion</keyword>
<evidence type="ECO:0000256" key="5">
    <source>
        <dbReference type="ARBA" id="ARBA00023136"/>
    </source>
</evidence>
<feature type="region of interest" description="Disordered" evidence="6">
    <location>
        <begin position="1"/>
        <end position="21"/>
    </location>
</feature>
<evidence type="ECO:0000313" key="8">
    <source>
        <dbReference type="Proteomes" id="UP001219355"/>
    </source>
</evidence>
<keyword evidence="5" id="KW-0472">Membrane</keyword>
<proteinExistence type="predicted"/>
<evidence type="ECO:0000256" key="1">
    <source>
        <dbReference type="ARBA" id="ARBA00004141"/>
    </source>
</evidence>
<keyword evidence="8" id="KW-1185">Reference proteome</keyword>